<evidence type="ECO:0000259" key="1">
    <source>
        <dbReference type="PROSITE" id="PS50994"/>
    </source>
</evidence>
<dbReference type="InterPro" id="IPR036397">
    <property type="entry name" value="RNaseH_sf"/>
</dbReference>
<feature type="non-terminal residue" evidence="2">
    <location>
        <position position="1"/>
    </location>
</feature>
<evidence type="ECO:0000313" key="3">
    <source>
        <dbReference type="Proteomes" id="UP001447374"/>
    </source>
</evidence>
<dbReference type="InterPro" id="IPR001584">
    <property type="entry name" value="Integrase_cat-core"/>
</dbReference>
<dbReference type="InterPro" id="IPR012337">
    <property type="entry name" value="RNaseH-like_sf"/>
</dbReference>
<dbReference type="InterPro" id="IPR050900">
    <property type="entry name" value="Transposase_IS3/IS150/IS904"/>
</dbReference>
<dbReference type="Pfam" id="PF00665">
    <property type="entry name" value="rve"/>
    <property type="match status" value="1"/>
</dbReference>
<comment type="caution">
    <text evidence="2">The sequence shown here is derived from an EMBL/GenBank/DDBJ whole genome shotgun (WGS) entry which is preliminary data.</text>
</comment>
<keyword evidence="3" id="KW-1185">Reference proteome</keyword>
<dbReference type="NCBIfam" id="NF033516">
    <property type="entry name" value="transpos_IS3"/>
    <property type="match status" value="1"/>
</dbReference>
<organism evidence="2 3">
    <name type="scientific">Franconibacter daqui</name>
    <dbReference type="NCBI Taxonomy" id="2047724"/>
    <lineage>
        <taxon>Bacteria</taxon>
        <taxon>Pseudomonadati</taxon>
        <taxon>Pseudomonadota</taxon>
        <taxon>Gammaproteobacteria</taxon>
        <taxon>Enterobacterales</taxon>
        <taxon>Enterobacteriaceae</taxon>
        <taxon>Franconibacter</taxon>
    </lineage>
</organism>
<feature type="non-terminal residue" evidence="2">
    <location>
        <position position="121"/>
    </location>
</feature>
<feature type="domain" description="Integrase catalytic" evidence="1">
    <location>
        <begin position="1"/>
        <end position="121"/>
    </location>
</feature>
<dbReference type="PANTHER" id="PTHR46889:SF4">
    <property type="entry name" value="TRANSPOSASE INSO FOR INSERTION SEQUENCE ELEMENT IS911B-RELATED"/>
    <property type="match status" value="1"/>
</dbReference>
<dbReference type="InterPro" id="IPR048020">
    <property type="entry name" value="Transpos_IS3"/>
</dbReference>
<dbReference type="Proteomes" id="UP001447374">
    <property type="component" value="Unassembled WGS sequence"/>
</dbReference>
<accession>A0ABV1PU50</accession>
<dbReference type="PANTHER" id="PTHR46889">
    <property type="entry name" value="TRANSPOSASE INSF FOR INSERTION SEQUENCE IS3B-RELATED"/>
    <property type="match status" value="1"/>
</dbReference>
<proteinExistence type="predicted"/>
<dbReference type="SUPFAM" id="SSF53098">
    <property type="entry name" value="Ribonuclease H-like"/>
    <property type="match status" value="1"/>
</dbReference>
<dbReference type="EMBL" id="JBEHGX010000096">
    <property type="protein sequence ID" value="MER0128372.1"/>
    <property type="molecule type" value="Genomic_DNA"/>
</dbReference>
<reference evidence="2 3" key="1">
    <citation type="submission" date="2024-06" db="EMBL/GenBank/DDBJ databases">
        <title>Fanconibacter daqui strain Q02 whole shotgun sequencing project.</title>
        <authorList>
            <person name="Rodrigues J.W.A."/>
            <person name="Viana L.C."/>
            <person name="Vieira E.C."/>
            <person name="Souza F.O.L."/>
            <person name="Alegria O.C."/>
            <person name="Patroca S."/>
            <person name="Cruz A.C.R."/>
            <person name="Nunes A.R.C."/>
        </authorList>
    </citation>
    <scope>NUCLEOTIDE SEQUENCE [LARGE SCALE GENOMIC DNA]</scope>
    <source>
        <strain evidence="2 3">Q02</strain>
    </source>
</reference>
<dbReference type="PROSITE" id="PS50994">
    <property type="entry name" value="INTEGRASE"/>
    <property type="match status" value="1"/>
</dbReference>
<name>A0ABV1PU50_9ENTR</name>
<protein>
    <submittedName>
        <fullName evidence="2">IS3 family transposase</fullName>
    </submittedName>
</protein>
<evidence type="ECO:0000313" key="2">
    <source>
        <dbReference type="EMBL" id="MER0128372.1"/>
    </source>
</evidence>
<gene>
    <name evidence="2" type="ORF">ABQG75_22015</name>
</gene>
<dbReference type="RefSeq" id="WP_349951858.1">
    <property type="nucleotide sequence ID" value="NZ_JBEHGX010000096.1"/>
</dbReference>
<sequence length="121" mass="14481">YLSPIIDLFNGEIITFRIQRKLNYELVKDMLIHALAKLKRHEKPILHSDQGWQYQMAHYQQQLKQHGLIQSMSRKGNCLDNAVIESFFGILKSECFHGEKFQSIDELEKTIREYIHYYNHE</sequence>
<dbReference type="Gene3D" id="3.30.420.10">
    <property type="entry name" value="Ribonuclease H-like superfamily/Ribonuclease H"/>
    <property type="match status" value="1"/>
</dbReference>
<dbReference type="Pfam" id="PF13333">
    <property type="entry name" value="rve_2"/>
    <property type="match status" value="1"/>
</dbReference>